<keyword evidence="3" id="KW-0813">Transport</keyword>
<dbReference type="InterPro" id="IPR017927">
    <property type="entry name" value="FAD-bd_FR_type"/>
</dbReference>
<sequence>MTEAQRLILAGVITTIWLLGCVWLLCRHRGTRPLADARADLLVAYASQSGNAAALARQQAQQLAERGRVNILPLNQVSPTLLKNTPKALFVVSTYGEGEPPDNGRRFSQRFLKPQAKSAVDLSHLRYSVIALGDRNYAGFCAFGHQLYQGLAALGAQAEQPLTEIDAANDLMHWQLPAAATPHTSQPVQPLLHWQLCQRQQLNPGSTNAPLYLLSLSMPGPMPVWRAGDVLTIQPKHDPQKIQRWLERTQMEAEKIVVINQRAQSLSDWLAERHLPEQGCPQGSPVTDWLDQLPHLPQRQYSVASVPAEGVLKLIVRLQYRTDGGPGTGSGWLTRYCMTGEHFAATIQANVHCHIHNHRAPLLLIGAGSGLAGMRAQLMQRAAQADAGPVWLIFGERSESHDNPLAHELDYWRDQGLISRLDKTYSQGPQPGYVQYVLNSQAGALKDFMAQDGEIYLCGNKSGMGDGVHQCLQKLLGEQLLEQLTEQGRYHRDLY</sequence>
<dbReference type="PANTHER" id="PTHR19384:SF17">
    <property type="entry name" value="NADPH--CYTOCHROME P450 REDUCTASE"/>
    <property type="match status" value="1"/>
</dbReference>
<dbReference type="SUPFAM" id="SSF52218">
    <property type="entry name" value="Flavoproteins"/>
    <property type="match status" value="1"/>
</dbReference>
<keyword evidence="3" id="KW-0249">Electron transport</keyword>
<evidence type="ECO:0000256" key="4">
    <source>
        <dbReference type="ARBA" id="ARBA00023797"/>
    </source>
</evidence>
<feature type="domain" description="Flavodoxin-like" evidence="6">
    <location>
        <begin position="41"/>
        <end position="179"/>
    </location>
</feature>
<keyword evidence="5" id="KW-0812">Transmembrane</keyword>
<organism evidence="8 9">
    <name type="scientific">Lacimicrobium alkaliphilum</name>
    <dbReference type="NCBI Taxonomy" id="1526571"/>
    <lineage>
        <taxon>Bacteria</taxon>
        <taxon>Pseudomonadati</taxon>
        <taxon>Pseudomonadota</taxon>
        <taxon>Gammaproteobacteria</taxon>
        <taxon>Alteromonadales</taxon>
        <taxon>Alteromonadaceae</taxon>
        <taxon>Lacimicrobium</taxon>
    </lineage>
</organism>
<dbReference type="InterPro" id="IPR039261">
    <property type="entry name" value="FNR_nucleotide-bd"/>
</dbReference>
<dbReference type="Pfam" id="PF00258">
    <property type="entry name" value="Flavodoxin_1"/>
    <property type="match status" value="1"/>
</dbReference>
<comment type="caution">
    <text evidence="8">The sequence shown here is derived from an EMBL/GenBank/DDBJ whole genome shotgun (WGS) entry which is preliminary data.</text>
</comment>
<evidence type="ECO:0000313" key="8">
    <source>
        <dbReference type="EMBL" id="GGD69398.1"/>
    </source>
</evidence>
<dbReference type="RefSeq" id="WP_099035219.1">
    <property type="nucleotide sequence ID" value="NZ_BMGJ01000010.1"/>
</dbReference>
<dbReference type="InterPro" id="IPR001709">
    <property type="entry name" value="Flavoprot_Pyr_Nucl_cyt_Rdtase"/>
</dbReference>
<keyword evidence="5" id="KW-0472">Membrane</keyword>
<dbReference type="Gene3D" id="3.40.50.360">
    <property type="match status" value="1"/>
</dbReference>
<evidence type="ECO:0000259" key="6">
    <source>
        <dbReference type="PROSITE" id="PS50902"/>
    </source>
</evidence>
<keyword evidence="9" id="KW-1185">Reference proteome</keyword>
<feature type="domain" description="FAD-binding FR-type" evidence="7">
    <location>
        <begin position="189"/>
        <end position="362"/>
    </location>
</feature>
<dbReference type="InterPro" id="IPR001094">
    <property type="entry name" value="Flavdoxin-like"/>
</dbReference>
<evidence type="ECO:0000256" key="1">
    <source>
        <dbReference type="ARBA" id="ARBA00022630"/>
    </source>
</evidence>
<dbReference type="InterPro" id="IPR023173">
    <property type="entry name" value="NADPH_Cyt_P450_Rdtase_alpha"/>
</dbReference>
<dbReference type="PROSITE" id="PS50902">
    <property type="entry name" value="FLAVODOXIN_LIKE"/>
    <property type="match status" value="1"/>
</dbReference>
<evidence type="ECO:0000256" key="3">
    <source>
        <dbReference type="ARBA" id="ARBA00022982"/>
    </source>
</evidence>
<dbReference type="PANTHER" id="PTHR19384">
    <property type="entry name" value="NITRIC OXIDE SYNTHASE-RELATED"/>
    <property type="match status" value="1"/>
</dbReference>
<evidence type="ECO:0000313" key="9">
    <source>
        <dbReference type="Proteomes" id="UP000614272"/>
    </source>
</evidence>
<dbReference type="Gene3D" id="3.40.50.80">
    <property type="entry name" value="Nucleotide-binding domain of ferredoxin-NADP reductase (FNR) module"/>
    <property type="match status" value="1"/>
</dbReference>
<dbReference type="EC" id="1.6.2.4" evidence="4"/>
<evidence type="ECO:0000259" key="7">
    <source>
        <dbReference type="PROSITE" id="PS51384"/>
    </source>
</evidence>
<dbReference type="PROSITE" id="PS51384">
    <property type="entry name" value="FAD_FR"/>
    <property type="match status" value="1"/>
</dbReference>
<name>A0ABQ1RG88_9ALTE</name>
<dbReference type="InterPro" id="IPR008254">
    <property type="entry name" value="Flavodoxin/NO_synth"/>
</dbReference>
<keyword evidence="2" id="KW-0288">FMN</keyword>
<dbReference type="InterPro" id="IPR017938">
    <property type="entry name" value="Riboflavin_synthase-like_b-brl"/>
</dbReference>
<reference evidence="9" key="1">
    <citation type="journal article" date="2019" name="Int. J. Syst. Evol. Microbiol.">
        <title>The Global Catalogue of Microorganisms (GCM) 10K type strain sequencing project: providing services to taxonomists for standard genome sequencing and annotation.</title>
        <authorList>
            <consortium name="The Broad Institute Genomics Platform"/>
            <consortium name="The Broad Institute Genome Sequencing Center for Infectious Disease"/>
            <person name="Wu L."/>
            <person name="Ma J."/>
        </authorList>
    </citation>
    <scope>NUCLEOTIDE SEQUENCE [LARGE SCALE GENOMIC DNA]</scope>
    <source>
        <strain evidence="9">CGMCC 1.12923</strain>
    </source>
</reference>
<dbReference type="InterPro" id="IPR029039">
    <property type="entry name" value="Flavoprotein-like_sf"/>
</dbReference>
<dbReference type="Proteomes" id="UP000614272">
    <property type="component" value="Unassembled WGS sequence"/>
</dbReference>
<dbReference type="Pfam" id="PF00175">
    <property type="entry name" value="NAD_binding_1"/>
    <property type="match status" value="1"/>
</dbReference>
<dbReference type="SUPFAM" id="SSF52343">
    <property type="entry name" value="Ferredoxin reductase-like, C-terminal NADP-linked domain"/>
    <property type="match status" value="1"/>
</dbReference>
<keyword evidence="1" id="KW-0285">Flavoprotein</keyword>
<gene>
    <name evidence="8" type="ORF">GCM10011357_25580</name>
</gene>
<proteinExistence type="predicted"/>
<evidence type="ECO:0000256" key="5">
    <source>
        <dbReference type="SAM" id="Phobius"/>
    </source>
</evidence>
<dbReference type="PROSITE" id="PS51257">
    <property type="entry name" value="PROKAR_LIPOPROTEIN"/>
    <property type="match status" value="1"/>
</dbReference>
<evidence type="ECO:0000256" key="2">
    <source>
        <dbReference type="ARBA" id="ARBA00022643"/>
    </source>
</evidence>
<protein>
    <recommendedName>
        <fullName evidence="4">NADPH--hemoprotein reductase</fullName>
        <ecNumber evidence="4">1.6.2.4</ecNumber>
    </recommendedName>
</protein>
<accession>A0ABQ1RG88</accession>
<dbReference type="EMBL" id="BMGJ01000010">
    <property type="protein sequence ID" value="GGD69398.1"/>
    <property type="molecule type" value="Genomic_DNA"/>
</dbReference>
<dbReference type="PRINTS" id="PR00369">
    <property type="entry name" value="FLAVODOXIN"/>
</dbReference>
<dbReference type="Gene3D" id="1.20.990.10">
    <property type="entry name" value="NADPH-cytochrome p450 Reductase, Chain A, domain 3"/>
    <property type="match status" value="1"/>
</dbReference>
<dbReference type="SUPFAM" id="SSF63380">
    <property type="entry name" value="Riboflavin synthase domain-like"/>
    <property type="match status" value="1"/>
</dbReference>
<feature type="transmembrane region" description="Helical" evidence="5">
    <location>
        <begin position="7"/>
        <end position="25"/>
    </location>
</feature>
<keyword evidence="5" id="KW-1133">Transmembrane helix</keyword>
<dbReference type="InterPro" id="IPR001433">
    <property type="entry name" value="OxRdtase_FAD/NAD-bd"/>
</dbReference>
<dbReference type="PRINTS" id="PR00371">
    <property type="entry name" value="FPNCR"/>
</dbReference>
<dbReference type="Gene3D" id="2.40.30.10">
    <property type="entry name" value="Translation factors"/>
    <property type="match status" value="1"/>
</dbReference>